<protein>
    <recommendedName>
        <fullName evidence="1">FBD domain-containing protein</fullName>
    </recommendedName>
</protein>
<dbReference type="InterPro" id="IPR006566">
    <property type="entry name" value="FBD"/>
</dbReference>
<organism evidence="2 3">
    <name type="scientific">Eragrostis curvula</name>
    <name type="common">weeping love grass</name>
    <dbReference type="NCBI Taxonomy" id="38414"/>
    <lineage>
        <taxon>Eukaryota</taxon>
        <taxon>Viridiplantae</taxon>
        <taxon>Streptophyta</taxon>
        <taxon>Embryophyta</taxon>
        <taxon>Tracheophyta</taxon>
        <taxon>Spermatophyta</taxon>
        <taxon>Magnoliopsida</taxon>
        <taxon>Liliopsida</taxon>
        <taxon>Poales</taxon>
        <taxon>Poaceae</taxon>
        <taxon>PACMAD clade</taxon>
        <taxon>Chloridoideae</taxon>
        <taxon>Eragrostideae</taxon>
        <taxon>Eragrostidinae</taxon>
        <taxon>Eragrostis</taxon>
    </lineage>
</organism>
<name>A0A5J9VVC0_9POAL</name>
<evidence type="ECO:0000313" key="3">
    <source>
        <dbReference type="Proteomes" id="UP000324897"/>
    </source>
</evidence>
<dbReference type="Proteomes" id="UP000324897">
    <property type="component" value="Chromosome 4"/>
</dbReference>
<keyword evidence="3" id="KW-1185">Reference proteome</keyword>
<dbReference type="Pfam" id="PF08387">
    <property type="entry name" value="FBD"/>
    <property type="match status" value="1"/>
</dbReference>
<dbReference type="Gramene" id="TVU39663">
    <property type="protein sequence ID" value="TVU39663"/>
    <property type="gene ID" value="EJB05_13094"/>
</dbReference>
<accession>A0A5J9VVC0</accession>
<reference evidence="2 3" key="1">
    <citation type="journal article" date="2019" name="Sci. Rep.">
        <title>A high-quality genome of Eragrostis curvula grass provides insights into Poaceae evolution and supports new strategies to enhance forage quality.</title>
        <authorList>
            <person name="Carballo J."/>
            <person name="Santos B.A.C.M."/>
            <person name="Zappacosta D."/>
            <person name="Garbus I."/>
            <person name="Selva J.P."/>
            <person name="Gallo C.A."/>
            <person name="Diaz A."/>
            <person name="Albertini E."/>
            <person name="Caccamo M."/>
            <person name="Echenique V."/>
        </authorList>
    </citation>
    <scope>NUCLEOTIDE SEQUENCE [LARGE SCALE GENOMIC DNA]</scope>
    <source>
        <strain evidence="3">cv. Victoria</strain>
        <tissue evidence="2">Leaf</tissue>
    </source>
</reference>
<dbReference type="AlphaFoldDB" id="A0A5J9VVC0"/>
<feature type="non-terminal residue" evidence="2">
    <location>
        <position position="1"/>
    </location>
</feature>
<gene>
    <name evidence="2" type="ORF">EJB05_13094</name>
</gene>
<proteinExistence type="predicted"/>
<sequence>MCWCVSSGICSKDCARKSHCSECSSPRKTAPPRAIYRNTRCLYNSAPKLKTLGHLTDKISRLQFGTNIFKTFSITMDDQFCDDDVDHIECLNCHLKTLVLGYYRGYKSHVDLVKFFLLKAKVLESMKLDVRSRKNVKSKKWLEKQREWLQVPSIGSCIDFTDIDYVSLDDIHESSDPFERRCCNERN</sequence>
<dbReference type="PANTHER" id="PTHR32141:SF179">
    <property type="entry name" value="F-BOX DOMAIN-CONTAINING PROTEIN"/>
    <property type="match status" value="1"/>
</dbReference>
<evidence type="ECO:0000259" key="1">
    <source>
        <dbReference type="Pfam" id="PF08387"/>
    </source>
</evidence>
<evidence type="ECO:0000313" key="2">
    <source>
        <dbReference type="EMBL" id="TVU39663.1"/>
    </source>
</evidence>
<feature type="domain" description="FBD" evidence="1">
    <location>
        <begin position="87"/>
        <end position="128"/>
    </location>
</feature>
<dbReference type="EMBL" id="RWGY01000007">
    <property type="protein sequence ID" value="TVU39663.1"/>
    <property type="molecule type" value="Genomic_DNA"/>
</dbReference>
<comment type="caution">
    <text evidence="2">The sequence shown here is derived from an EMBL/GenBank/DDBJ whole genome shotgun (WGS) entry which is preliminary data.</text>
</comment>
<dbReference type="InterPro" id="IPR055302">
    <property type="entry name" value="F-box_dom-containing"/>
</dbReference>
<dbReference type="PANTHER" id="PTHR32141">
    <property type="match status" value="1"/>
</dbReference>